<protein>
    <submittedName>
        <fullName evidence="1">Lipo-like protein</fullName>
    </submittedName>
</protein>
<dbReference type="Proteomes" id="UP000237889">
    <property type="component" value="Chromosome"/>
</dbReference>
<dbReference type="OrthoDB" id="1550427at2"/>
<dbReference type="KEGG" id="phr:C6569_20805"/>
<accession>A0A2S0NGT2</accession>
<keyword evidence="2" id="KW-1185">Reference proteome</keyword>
<name>A0A2S0NGT2_9HYPH</name>
<dbReference type="InterPro" id="IPR024453">
    <property type="entry name" value="Peptidase_C92"/>
</dbReference>
<dbReference type="EMBL" id="CP027668">
    <property type="protein sequence ID" value="AVO47287.1"/>
    <property type="molecule type" value="Genomic_DNA"/>
</dbReference>
<proteinExistence type="predicted"/>
<sequence>MGDRILDALGRRIAAILDKRSPGYEPTTPSDPNALRAALRPGDILLVEGDTRISAVIKYLTQSTWSHAAMYVGPIQGLCEPDGEPHVLVEAYLGDGVISAPLSKYRDFHTRVCRPVGLTEADQQQACRFMIERIGLDYDLKNILDMLRFLIPLPIPVRWRRRMIAFGSGDPTRAICSTLIAQAFEQVRYPILPKVERCAKDGEQRVKGQAARREILHIRHHSLYAPRDFDISPYFAIVKPTIQRGFNYKKLRWGDAPAEPAGEDAAPTLSSVA</sequence>
<dbReference type="SUPFAM" id="SSF54001">
    <property type="entry name" value="Cysteine proteinases"/>
    <property type="match status" value="1"/>
</dbReference>
<dbReference type="AlphaFoldDB" id="A0A2S0NGT2"/>
<evidence type="ECO:0000313" key="1">
    <source>
        <dbReference type="EMBL" id="AVO47287.1"/>
    </source>
</evidence>
<evidence type="ECO:0000313" key="2">
    <source>
        <dbReference type="Proteomes" id="UP000237889"/>
    </source>
</evidence>
<dbReference type="Gene3D" id="3.90.1720.10">
    <property type="entry name" value="endopeptidase domain like (from Nostoc punctiforme)"/>
    <property type="match status" value="1"/>
</dbReference>
<gene>
    <name evidence="1" type="ORF">C6569_20805</name>
</gene>
<dbReference type="Pfam" id="PF05708">
    <property type="entry name" value="Peptidase_C92"/>
    <property type="match status" value="1"/>
</dbReference>
<reference evidence="1 2" key="1">
    <citation type="submission" date="2018-03" db="EMBL/GenBank/DDBJ databases">
        <title>Genome sequencing of Phreatobacter sp.</title>
        <authorList>
            <person name="Kim S.-J."/>
            <person name="Heo J."/>
            <person name="Kwon S.-W."/>
        </authorList>
    </citation>
    <scope>NUCLEOTIDE SEQUENCE [LARGE SCALE GENOMIC DNA]</scope>
    <source>
        <strain evidence="1 2">S-12</strain>
    </source>
</reference>
<dbReference type="InterPro" id="IPR038765">
    <property type="entry name" value="Papain-like_cys_pep_sf"/>
</dbReference>
<organism evidence="1 2">
    <name type="scientific">Phreatobacter cathodiphilus</name>
    <dbReference type="NCBI Taxonomy" id="1868589"/>
    <lineage>
        <taxon>Bacteria</taxon>
        <taxon>Pseudomonadati</taxon>
        <taxon>Pseudomonadota</taxon>
        <taxon>Alphaproteobacteria</taxon>
        <taxon>Hyphomicrobiales</taxon>
        <taxon>Phreatobacteraceae</taxon>
        <taxon>Phreatobacter</taxon>
    </lineage>
</organism>